<evidence type="ECO:0000259" key="7">
    <source>
        <dbReference type="Pfam" id="PF06271"/>
    </source>
</evidence>
<evidence type="ECO:0000256" key="5">
    <source>
        <dbReference type="ARBA" id="ARBA00023136"/>
    </source>
</evidence>
<reference evidence="8 9" key="1">
    <citation type="submission" date="2017-04" db="EMBL/GenBank/DDBJ databases">
        <title>Draft genome sequence of Zooshikella ganghwensis VG4 isolated from Red Sea sediments.</title>
        <authorList>
            <person name="Rehman Z."/>
            <person name="Alam I."/>
            <person name="Kamau A."/>
            <person name="Bajic V."/>
            <person name="Leiknes T."/>
        </authorList>
    </citation>
    <scope>NUCLEOTIDE SEQUENCE [LARGE SCALE GENOMIC DNA]</scope>
    <source>
        <strain evidence="8 9">VG4</strain>
    </source>
</reference>
<gene>
    <name evidence="8" type="ORF">B9G39_05520</name>
</gene>
<comment type="caution">
    <text evidence="8">The sequence shown here is derived from an EMBL/GenBank/DDBJ whole genome shotgun (WGS) entry which is preliminary data.</text>
</comment>
<dbReference type="InterPro" id="IPR051791">
    <property type="entry name" value="Pra-immunoreactive"/>
</dbReference>
<evidence type="ECO:0000256" key="2">
    <source>
        <dbReference type="ARBA" id="ARBA00022475"/>
    </source>
</evidence>
<dbReference type="GO" id="GO:0005886">
    <property type="term" value="C:plasma membrane"/>
    <property type="evidence" value="ECO:0007669"/>
    <property type="project" value="UniProtKB-SubCell"/>
</dbReference>
<evidence type="ECO:0000313" key="9">
    <source>
        <dbReference type="Proteomes" id="UP000257039"/>
    </source>
</evidence>
<keyword evidence="5 6" id="KW-0472">Membrane</keyword>
<feature type="transmembrane region" description="Helical" evidence="6">
    <location>
        <begin position="63"/>
        <end position="88"/>
    </location>
</feature>
<protein>
    <submittedName>
        <fullName evidence="8">RDD family protein</fullName>
    </submittedName>
</protein>
<feature type="domain" description="RDD" evidence="7">
    <location>
        <begin position="11"/>
        <end position="144"/>
    </location>
</feature>
<dbReference type="RefSeq" id="WP_094786367.1">
    <property type="nucleotide sequence ID" value="NZ_NDXW01000001.1"/>
</dbReference>
<evidence type="ECO:0000313" key="8">
    <source>
        <dbReference type="EMBL" id="RDH42953.1"/>
    </source>
</evidence>
<keyword evidence="3 6" id="KW-0812">Transmembrane</keyword>
<dbReference type="PANTHER" id="PTHR36115:SF10">
    <property type="entry name" value="RDD DOMAIN-CONTAINING PROTEIN"/>
    <property type="match status" value="1"/>
</dbReference>
<feature type="transmembrane region" description="Helical" evidence="6">
    <location>
        <begin position="109"/>
        <end position="131"/>
    </location>
</feature>
<name>A0A4P9VIH1_9GAMM</name>
<sequence>MEKTTITLPSAPLWRRVAAMFYDALLLLALALLTTGLYLFLLALILGAEEVKARSAHNGFDPLLASILLFVLFGFFAKFWTVSGQTLGMQVWRVRVQNSDGSMIRLNQCLLRFMIGMVSLGLGGLGFWWMLVDKDKKTWHDRYSMSNVVLLPPKPKNSSKVK</sequence>
<evidence type="ECO:0000256" key="4">
    <source>
        <dbReference type="ARBA" id="ARBA00022989"/>
    </source>
</evidence>
<evidence type="ECO:0000256" key="3">
    <source>
        <dbReference type="ARBA" id="ARBA00022692"/>
    </source>
</evidence>
<evidence type="ECO:0000256" key="6">
    <source>
        <dbReference type="SAM" id="Phobius"/>
    </source>
</evidence>
<dbReference type="Pfam" id="PF06271">
    <property type="entry name" value="RDD"/>
    <property type="match status" value="1"/>
</dbReference>
<evidence type="ECO:0000256" key="1">
    <source>
        <dbReference type="ARBA" id="ARBA00004651"/>
    </source>
</evidence>
<dbReference type="AlphaFoldDB" id="A0A4P9VIH1"/>
<dbReference type="EMBL" id="NDXW01000001">
    <property type="protein sequence ID" value="RDH42953.1"/>
    <property type="molecule type" value="Genomic_DNA"/>
</dbReference>
<keyword evidence="4 6" id="KW-1133">Transmembrane helix</keyword>
<dbReference type="Proteomes" id="UP000257039">
    <property type="component" value="Unassembled WGS sequence"/>
</dbReference>
<keyword evidence="9" id="KW-1185">Reference proteome</keyword>
<accession>A0A4P9VIH1</accession>
<dbReference type="InterPro" id="IPR010432">
    <property type="entry name" value="RDD"/>
</dbReference>
<comment type="subcellular location">
    <subcellularLocation>
        <location evidence="1">Cell membrane</location>
        <topology evidence="1">Multi-pass membrane protein</topology>
    </subcellularLocation>
</comment>
<dbReference type="PANTHER" id="PTHR36115">
    <property type="entry name" value="PROLINE-RICH ANTIGEN HOMOLOG-RELATED"/>
    <property type="match status" value="1"/>
</dbReference>
<proteinExistence type="predicted"/>
<keyword evidence="2" id="KW-1003">Cell membrane</keyword>
<organism evidence="8 9">
    <name type="scientific">Zooshikella ganghwensis</name>
    <dbReference type="NCBI Taxonomy" id="202772"/>
    <lineage>
        <taxon>Bacteria</taxon>
        <taxon>Pseudomonadati</taxon>
        <taxon>Pseudomonadota</taxon>
        <taxon>Gammaproteobacteria</taxon>
        <taxon>Oceanospirillales</taxon>
        <taxon>Zooshikellaceae</taxon>
        <taxon>Zooshikella</taxon>
    </lineage>
</organism>